<feature type="compositionally biased region" description="Basic and acidic residues" evidence="1">
    <location>
        <begin position="114"/>
        <end position="132"/>
    </location>
</feature>
<name>A0A2P8DTS0_9ACTN</name>
<organism evidence="2 3">
    <name type="scientific">Murinocardiopsis flavida</name>
    <dbReference type="NCBI Taxonomy" id="645275"/>
    <lineage>
        <taxon>Bacteria</taxon>
        <taxon>Bacillati</taxon>
        <taxon>Actinomycetota</taxon>
        <taxon>Actinomycetes</taxon>
        <taxon>Streptosporangiales</taxon>
        <taxon>Nocardiopsidaceae</taxon>
        <taxon>Murinocardiopsis</taxon>
    </lineage>
</organism>
<evidence type="ECO:0000313" key="3">
    <source>
        <dbReference type="Proteomes" id="UP000240542"/>
    </source>
</evidence>
<comment type="caution">
    <text evidence="2">The sequence shown here is derived from an EMBL/GenBank/DDBJ whole genome shotgun (WGS) entry which is preliminary data.</text>
</comment>
<dbReference type="EMBL" id="PYGA01000001">
    <property type="protein sequence ID" value="PSL00605.1"/>
    <property type="molecule type" value="Genomic_DNA"/>
</dbReference>
<dbReference type="RefSeq" id="WP_106580811.1">
    <property type="nucleotide sequence ID" value="NZ_PYGA01000001.1"/>
</dbReference>
<gene>
    <name evidence="2" type="ORF">CLV63_10179</name>
</gene>
<protein>
    <submittedName>
        <fullName evidence="2">Uncharacterized protein</fullName>
    </submittedName>
</protein>
<accession>A0A2P8DTS0</accession>
<dbReference type="Proteomes" id="UP000240542">
    <property type="component" value="Unassembled WGS sequence"/>
</dbReference>
<proteinExistence type="predicted"/>
<feature type="region of interest" description="Disordered" evidence="1">
    <location>
        <begin position="110"/>
        <end position="132"/>
    </location>
</feature>
<reference evidence="2 3" key="1">
    <citation type="submission" date="2018-03" db="EMBL/GenBank/DDBJ databases">
        <title>Genomic Encyclopedia of Archaeal and Bacterial Type Strains, Phase II (KMG-II): from individual species to whole genera.</title>
        <authorList>
            <person name="Goeker M."/>
        </authorList>
    </citation>
    <scope>NUCLEOTIDE SEQUENCE [LARGE SCALE GENOMIC DNA]</scope>
    <source>
        <strain evidence="2 3">DSM 45312</strain>
    </source>
</reference>
<keyword evidence="3" id="KW-1185">Reference proteome</keyword>
<dbReference type="AlphaFoldDB" id="A0A2P8DTS0"/>
<evidence type="ECO:0000313" key="2">
    <source>
        <dbReference type="EMBL" id="PSL00605.1"/>
    </source>
</evidence>
<sequence length="132" mass="13468">MARPNGAASGAKKVVFNEADRTRSGPLIGISLAEAERLRGTVTALRAALAYAGTAGERQAAVLKEHVRVLGEAEHGLRGLLEQAGGHADGGSGAGAGALYDDLVRLFDAAGSPRPDEAARHRPAPDGPDPAR</sequence>
<evidence type="ECO:0000256" key="1">
    <source>
        <dbReference type="SAM" id="MobiDB-lite"/>
    </source>
</evidence>